<dbReference type="GO" id="GO:0003676">
    <property type="term" value="F:nucleic acid binding"/>
    <property type="evidence" value="ECO:0007669"/>
    <property type="project" value="InterPro"/>
</dbReference>
<evidence type="ECO:0000256" key="1">
    <source>
        <dbReference type="ARBA" id="ARBA00004123"/>
    </source>
</evidence>
<dbReference type="SUPFAM" id="SSF57756">
    <property type="entry name" value="Retrovirus zinc finger-like domains"/>
    <property type="match status" value="1"/>
</dbReference>
<evidence type="ECO:0000256" key="7">
    <source>
        <dbReference type="SAM" id="MobiDB-lite"/>
    </source>
</evidence>
<dbReference type="InterPro" id="IPR001841">
    <property type="entry name" value="Znf_RING"/>
</dbReference>
<dbReference type="GO" id="GO:0005634">
    <property type="term" value="C:nucleus"/>
    <property type="evidence" value="ECO:0007669"/>
    <property type="project" value="UniProtKB-SubCell"/>
</dbReference>
<keyword evidence="4" id="KW-0862">Zinc</keyword>
<dbReference type="CDD" id="cd16620">
    <property type="entry name" value="vRING-HC-C4C4_RBBP6"/>
    <property type="match status" value="1"/>
</dbReference>
<accession>A0A077Z8F7</accession>
<dbReference type="AlphaFoldDB" id="A0A077Z8F7"/>
<dbReference type="GO" id="GO:0016567">
    <property type="term" value="P:protein ubiquitination"/>
    <property type="evidence" value="ECO:0007669"/>
    <property type="project" value="InterPro"/>
</dbReference>
<sequence length="373" mass="41918">MLDLPSRDCHSAQMSCIHYKFKSSLDYRTVTFDGLHLSLCELKRMIFDRERIRASDFDLLVTNAQTNEVYEGETAVVVRNSSVIVSRIPVEAQRKLPKIWDRGTDGVVQKVVVPYLPIFSILSFKQATTETLSPANAPVKRLSAYSETLSEEEKLKKMEEESTSDYDPSRYRRKNLIASGVPPPNYICNRCNQPGHWIKMCPSVRDCLNIKRTTGIPKGELMETTPDDPQAMLTSAGTYAVPVLHKQAFLMGKAEKPFSGYRANPVFPVEQKKQNLPRELVCSLCDNLLRDASLIPCCGYSYCDECIRHCLLESDDRQCPHCQENGVSPTTLIPNGKLREAVRAFQTCMKNTSHSPPMEDLPSKTTPAITSSS</sequence>
<dbReference type="GO" id="GO:0008270">
    <property type="term" value="F:zinc ion binding"/>
    <property type="evidence" value="ECO:0007669"/>
    <property type="project" value="UniProtKB-KW"/>
</dbReference>
<dbReference type="PROSITE" id="PS50158">
    <property type="entry name" value="ZF_CCHC"/>
    <property type="match status" value="1"/>
</dbReference>
<dbReference type="SUPFAM" id="SSF57850">
    <property type="entry name" value="RING/U-box"/>
    <property type="match status" value="1"/>
</dbReference>
<reference evidence="11" key="1">
    <citation type="submission" date="2014-01" db="EMBL/GenBank/DDBJ databases">
        <authorList>
            <person name="Aslett M."/>
        </authorList>
    </citation>
    <scope>NUCLEOTIDE SEQUENCE</scope>
</reference>
<dbReference type="Gene3D" id="4.10.60.10">
    <property type="entry name" value="Zinc finger, CCHC-type"/>
    <property type="match status" value="1"/>
</dbReference>
<reference evidence="11" key="2">
    <citation type="submission" date="2014-03" db="EMBL/GenBank/DDBJ databases">
        <title>The whipworm genome and dual-species transcriptomics of an intimate host-pathogen interaction.</title>
        <authorList>
            <person name="Foth B.J."/>
            <person name="Tsai I.J."/>
            <person name="Reid A.J."/>
            <person name="Bancroft A.J."/>
            <person name="Nichol S."/>
            <person name="Tracey A."/>
            <person name="Holroyd N."/>
            <person name="Cotton J.A."/>
            <person name="Stanley E.J."/>
            <person name="Zarowiecki M."/>
            <person name="Liu J.Z."/>
            <person name="Huckvale T."/>
            <person name="Cooper P.J."/>
            <person name="Grencis R.K."/>
            <person name="Berriman M."/>
        </authorList>
    </citation>
    <scope>NUCLEOTIDE SEQUENCE [LARGE SCALE GENOMIC DNA]</scope>
</reference>
<organism evidence="11 12">
    <name type="scientific">Trichuris trichiura</name>
    <name type="common">Whipworm</name>
    <name type="synonym">Trichocephalus trichiurus</name>
    <dbReference type="NCBI Taxonomy" id="36087"/>
    <lineage>
        <taxon>Eukaryota</taxon>
        <taxon>Metazoa</taxon>
        <taxon>Ecdysozoa</taxon>
        <taxon>Nematoda</taxon>
        <taxon>Enoplea</taxon>
        <taxon>Dorylaimia</taxon>
        <taxon>Trichinellida</taxon>
        <taxon>Trichuridae</taxon>
        <taxon>Trichuris</taxon>
    </lineage>
</organism>
<dbReference type="GO" id="GO:0006397">
    <property type="term" value="P:mRNA processing"/>
    <property type="evidence" value="ECO:0007669"/>
    <property type="project" value="InterPro"/>
</dbReference>
<feature type="domain" description="DWNN" evidence="10">
    <location>
        <begin position="17"/>
        <end position="89"/>
    </location>
</feature>
<feature type="domain" description="CCHC-type" evidence="9">
    <location>
        <begin position="188"/>
        <end position="203"/>
    </location>
</feature>
<dbReference type="InterPro" id="IPR025829">
    <property type="entry name" value="Zn_knuckle_CX2CX3GHX4C"/>
</dbReference>
<dbReference type="InterPro" id="IPR014891">
    <property type="entry name" value="DWNN_domain"/>
</dbReference>
<evidence type="ECO:0000256" key="5">
    <source>
        <dbReference type="ARBA" id="ARBA00023242"/>
    </source>
</evidence>
<gene>
    <name evidence="11" type="ORF">TTRE_0000500901</name>
</gene>
<evidence type="ECO:0000259" key="8">
    <source>
        <dbReference type="PROSITE" id="PS50089"/>
    </source>
</evidence>
<dbReference type="Proteomes" id="UP000030665">
    <property type="component" value="Unassembled WGS sequence"/>
</dbReference>
<keyword evidence="5" id="KW-0539">Nucleus</keyword>
<evidence type="ECO:0000259" key="10">
    <source>
        <dbReference type="PROSITE" id="PS51282"/>
    </source>
</evidence>
<dbReference type="PANTHER" id="PTHR15439:SF0">
    <property type="entry name" value="CELL DIVISION CYCLE AND APOPTOSIS REGULATOR PROTEIN 1-RELATED"/>
    <property type="match status" value="1"/>
</dbReference>
<evidence type="ECO:0000256" key="6">
    <source>
        <dbReference type="PROSITE-ProRule" id="PRU00047"/>
    </source>
</evidence>
<dbReference type="GO" id="GO:0006511">
    <property type="term" value="P:ubiquitin-dependent protein catabolic process"/>
    <property type="evidence" value="ECO:0007669"/>
    <property type="project" value="TreeGrafter"/>
</dbReference>
<dbReference type="EMBL" id="HG806071">
    <property type="protein sequence ID" value="CDW56727.1"/>
    <property type="molecule type" value="Genomic_DNA"/>
</dbReference>
<dbReference type="PROSITE" id="PS51282">
    <property type="entry name" value="DWNN"/>
    <property type="match status" value="1"/>
</dbReference>
<dbReference type="OrthoDB" id="106784at2759"/>
<keyword evidence="2" id="KW-0479">Metal-binding</keyword>
<evidence type="ECO:0000256" key="4">
    <source>
        <dbReference type="ARBA" id="ARBA00022833"/>
    </source>
</evidence>
<dbReference type="STRING" id="36087.A0A077Z8F7"/>
<dbReference type="InterPro" id="IPR036875">
    <property type="entry name" value="Znf_CCHC_sf"/>
</dbReference>
<dbReference type="InterPro" id="IPR033489">
    <property type="entry name" value="RBBP6"/>
</dbReference>
<dbReference type="GO" id="GO:0019899">
    <property type="term" value="F:enzyme binding"/>
    <property type="evidence" value="ECO:0007669"/>
    <property type="project" value="UniProtKB-ARBA"/>
</dbReference>
<keyword evidence="3 6" id="KW-0863">Zinc-finger</keyword>
<dbReference type="PROSITE" id="PS50089">
    <property type="entry name" value="ZF_RING_2"/>
    <property type="match status" value="1"/>
</dbReference>
<evidence type="ECO:0000256" key="3">
    <source>
        <dbReference type="ARBA" id="ARBA00022771"/>
    </source>
</evidence>
<feature type="domain" description="RING-type" evidence="8">
    <location>
        <begin position="282"/>
        <end position="323"/>
    </location>
</feature>
<dbReference type="Gene3D" id="3.10.20.90">
    <property type="entry name" value="Phosphatidylinositol 3-kinase Catalytic Subunit, Chain A, domain 1"/>
    <property type="match status" value="1"/>
</dbReference>
<proteinExistence type="predicted"/>
<keyword evidence="12" id="KW-1185">Reference proteome</keyword>
<dbReference type="Pfam" id="PF08783">
    <property type="entry name" value="DWNN"/>
    <property type="match status" value="1"/>
</dbReference>
<dbReference type="PANTHER" id="PTHR15439">
    <property type="entry name" value="RETINOBLASTOMA-BINDING PROTEIN 6"/>
    <property type="match status" value="1"/>
</dbReference>
<dbReference type="SMART" id="SM00343">
    <property type="entry name" value="ZnF_C2HC"/>
    <property type="match status" value="1"/>
</dbReference>
<evidence type="ECO:0000256" key="2">
    <source>
        <dbReference type="ARBA" id="ARBA00022723"/>
    </source>
</evidence>
<evidence type="ECO:0000313" key="12">
    <source>
        <dbReference type="Proteomes" id="UP000030665"/>
    </source>
</evidence>
<feature type="compositionally biased region" description="Polar residues" evidence="7">
    <location>
        <begin position="363"/>
        <end position="373"/>
    </location>
</feature>
<dbReference type="InterPro" id="IPR013083">
    <property type="entry name" value="Znf_RING/FYVE/PHD"/>
</dbReference>
<feature type="region of interest" description="Disordered" evidence="7">
    <location>
        <begin position="350"/>
        <end position="373"/>
    </location>
</feature>
<dbReference type="SMART" id="SM01180">
    <property type="entry name" value="DWNN"/>
    <property type="match status" value="1"/>
</dbReference>
<evidence type="ECO:0000259" key="9">
    <source>
        <dbReference type="PROSITE" id="PS50158"/>
    </source>
</evidence>
<dbReference type="InterPro" id="IPR001878">
    <property type="entry name" value="Znf_CCHC"/>
</dbReference>
<protein>
    <submittedName>
        <fullName evidence="11">DWNN and zf-CCHC domain containing protein</fullName>
    </submittedName>
</protein>
<dbReference type="Gene3D" id="3.30.40.10">
    <property type="entry name" value="Zinc/RING finger domain, C3HC4 (zinc finger)"/>
    <property type="match status" value="1"/>
</dbReference>
<dbReference type="Pfam" id="PF13696">
    <property type="entry name" value="zf-CCHC_2"/>
    <property type="match status" value="1"/>
</dbReference>
<evidence type="ECO:0000313" key="11">
    <source>
        <dbReference type="EMBL" id="CDW56727.1"/>
    </source>
</evidence>
<name>A0A077Z8F7_TRITR</name>
<dbReference type="GO" id="GO:0061630">
    <property type="term" value="F:ubiquitin protein ligase activity"/>
    <property type="evidence" value="ECO:0007669"/>
    <property type="project" value="InterPro"/>
</dbReference>
<comment type="subcellular location">
    <subcellularLocation>
        <location evidence="1">Nucleus</location>
    </subcellularLocation>
</comment>